<feature type="transmembrane region" description="Helical" evidence="1">
    <location>
        <begin position="228"/>
        <end position="248"/>
    </location>
</feature>
<dbReference type="EMBL" id="SDRB02007721">
    <property type="protein sequence ID" value="THG10733.1"/>
    <property type="molecule type" value="Genomic_DNA"/>
</dbReference>
<dbReference type="AlphaFoldDB" id="A0A4S4E486"/>
<reference evidence="2 3" key="1">
    <citation type="journal article" date="2018" name="Proc. Natl. Acad. Sci. U.S.A.">
        <title>Draft genome sequence of Camellia sinensis var. sinensis provides insights into the evolution of the tea genome and tea quality.</title>
        <authorList>
            <person name="Wei C."/>
            <person name="Yang H."/>
            <person name="Wang S."/>
            <person name="Zhao J."/>
            <person name="Liu C."/>
            <person name="Gao L."/>
            <person name="Xia E."/>
            <person name="Lu Y."/>
            <person name="Tai Y."/>
            <person name="She G."/>
            <person name="Sun J."/>
            <person name="Cao H."/>
            <person name="Tong W."/>
            <person name="Gao Q."/>
            <person name="Li Y."/>
            <person name="Deng W."/>
            <person name="Jiang X."/>
            <person name="Wang W."/>
            <person name="Chen Q."/>
            <person name="Zhang S."/>
            <person name="Li H."/>
            <person name="Wu J."/>
            <person name="Wang P."/>
            <person name="Li P."/>
            <person name="Shi C."/>
            <person name="Zheng F."/>
            <person name="Jian J."/>
            <person name="Huang B."/>
            <person name="Shan D."/>
            <person name="Shi M."/>
            <person name="Fang C."/>
            <person name="Yue Y."/>
            <person name="Li F."/>
            <person name="Li D."/>
            <person name="Wei S."/>
            <person name="Han B."/>
            <person name="Jiang C."/>
            <person name="Yin Y."/>
            <person name="Xia T."/>
            <person name="Zhang Z."/>
            <person name="Bennetzen J.L."/>
            <person name="Zhao S."/>
            <person name="Wan X."/>
        </authorList>
    </citation>
    <scope>NUCLEOTIDE SEQUENCE [LARGE SCALE GENOMIC DNA]</scope>
    <source>
        <strain evidence="3">cv. Shuchazao</strain>
        <tissue evidence="2">Leaf</tissue>
    </source>
</reference>
<keyword evidence="3" id="KW-1185">Reference proteome</keyword>
<name>A0A4S4E486_CAMSN</name>
<gene>
    <name evidence="2" type="ORF">TEA_023109</name>
</gene>
<evidence type="ECO:0000313" key="3">
    <source>
        <dbReference type="Proteomes" id="UP000306102"/>
    </source>
</evidence>
<accession>A0A4S4E486</accession>
<sequence length="261" mass="29565">MCKGYEQKERERLKIKAFYLRLWVSNTRTCLPDSITLYYLPRINGSPLEICDSKIQADSPGFVTLYRVVSGVGTTNKTVIFGSRERVRASEGVRFEVYMRDEKVFKGSFRKDENDEWKVECKCVLEREMVGVEVKEAEISVAVDGQEPAMMSEKVEVVVRRKTRAKYCFQGLEEIPEEREVDDTTDQSDACCCCCCCCSSADDDEMEKGSDGGDCGEMIETEMEGVRWAVDVGFWVMCLGVGVGYLVSKASSKTLRPRRLL</sequence>
<keyword evidence="1" id="KW-0812">Transmembrane</keyword>
<keyword evidence="1" id="KW-0472">Membrane</keyword>
<comment type="caution">
    <text evidence="2">The sequence shown here is derived from an EMBL/GenBank/DDBJ whole genome shotgun (WGS) entry which is preliminary data.</text>
</comment>
<keyword evidence="1" id="KW-1133">Transmembrane helix</keyword>
<evidence type="ECO:0000256" key="1">
    <source>
        <dbReference type="SAM" id="Phobius"/>
    </source>
</evidence>
<organism evidence="2 3">
    <name type="scientific">Camellia sinensis var. sinensis</name>
    <name type="common">China tea</name>
    <dbReference type="NCBI Taxonomy" id="542762"/>
    <lineage>
        <taxon>Eukaryota</taxon>
        <taxon>Viridiplantae</taxon>
        <taxon>Streptophyta</taxon>
        <taxon>Embryophyta</taxon>
        <taxon>Tracheophyta</taxon>
        <taxon>Spermatophyta</taxon>
        <taxon>Magnoliopsida</taxon>
        <taxon>eudicotyledons</taxon>
        <taxon>Gunneridae</taxon>
        <taxon>Pentapetalae</taxon>
        <taxon>asterids</taxon>
        <taxon>Ericales</taxon>
        <taxon>Theaceae</taxon>
        <taxon>Camellia</taxon>
    </lineage>
</organism>
<dbReference type="PANTHER" id="PTHR37244">
    <property type="entry name" value="NADP-SPECIFIC GLUTAMATE DEHYDROGENASE"/>
    <property type="match status" value="1"/>
</dbReference>
<evidence type="ECO:0000313" key="2">
    <source>
        <dbReference type="EMBL" id="THG10733.1"/>
    </source>
</evidence>
<dbReference type="Proteomes" id="UP000306102">
    <property type="component" value="Unassembled WGS sequence"/>
</dbReference>
<proteinExistence type="predicted"/>
<dbReference type="PANTHER" id="PTHR37244:SF1">
    <property type="entry name" value="NADP-SPECIFIC GLUTAMATE DEHYDROGENASE"/>
    <property type="match status" value="1"/>
</dbReference>
<protein>
    <submittedName>
        <fullName evidence="2">Uncharacterized protein</fullName>
    </submittedName>
</protein>